<proteinExistence type="predicted"/>
<evidence type="ECO:0000313" key="2">
    <source>
        <dbReference type="Proteomes" id="UP000254938"/>
    </source>
</evidence>
<dbReference type="AlphaFoldDB" id="A0A377TJD1"/>
<accession>A0A377TJD1</accession>
<gene>
    <name evidence="1" type="ORF">NCTC9140_00312</name>
</gene>
<evidence type="ECO:0000313" key="1">
    <source>
        <dbReference type="EMBL" id="STS78678.1"/>
    </source>
</evidence>
<sequence>MIRINASRVLTGAVTVSLGDKSHNGTHNISDSSNEVGGLNWVYGINGQYTQENIPSLVNKPYALNNFAAIQQIQSEEIKYVS</sequence>
<organism evidence="1 2">
    <name type="scientific">Klebsiella pneumoniae</name>
    <dbReference type="NCBI Taxonomy" id="573"/>
    <lineage>
        <taxon>Bacteria</taxon>
        <taxon>Pseudomonadati</taxon>
        <taxon>Pseudomonadota</taxon>
        <taxon>Gammaproteobacteria</taxon>
        <taxon>Enterobacterales</taxon>
        <taxon>Enterobacteriaceae</taxon>
        <taxon>Klebsiella/Raoultella group</taxon>
        <taxon>Klebsiella</taxon>
        <taxon>Klebsiella pneumoniae complex</taxon>
    </lineage>
</organism>
<reference evidence="1 2" key="1">
    <citation type="submission" date="2018-06" db="EMBL/GenBank/DDBJ databases">
        <authorList>
            <consortium name="Pathogen Informatics"/>
            <person name="Doyle S."/>
        </authorList>
    </citation>
    <scope>NUCLEOTIDE SEQUENCE [LARGE SCALE GENOMIC DNA]</scope>
    <source>
        <strain evidence="1 2">NCTC9140</strain>
    </source>
</reference>
<protein>
    <submittedName>
        <fullName evidence="1">Uncharacterized protein</fullName>
    </submittedName>
</protein>
<dbReference type="Proteomes" id="UP000254938">
    <property type="component" value="Unassembled WGS sequence"/>
</dbReference>
<dbReference type="EMBL" id="UGKQ01000004">
    <property type="protein sequence ID" value="STS78678.1"/>
    <property type="molecule type" value="Genomic_DNA"/>
</dbReference>
<name>A0A377TJD1_KLEPN</name>